<gene>
    <name evidence="1" type="ORF">CEXT_509101</name>
</gene>
<proteinExistence type="predicted"/>
<organism evidence="1 2">
    <name type="scientific">Caerostris extrusa</name>
    <name type="common">Bark spider</name>
    <name type="synonym">Caerostris bankana</name>
    <dbReference type="NCBI Taxonomy" id="172846"/>
    <lineage>
        <taxon>Eukaryota</taxon>
        <taxon>Metazoa</taxon>
        <taxon>Ecdysozoa</taxon>
        <taxon>Arthropoda</taxon>
        <taxon>Chelicerata</taxon>
        <taxon>Arachnida</taxon>
        <taxon>Araneae</taxon>
        <taxon>Araneomorphae</taxon>
        <taxon>Entelegynae</taxon>
        <taxon>Araneoidea</taxon>
        <taxon>Araneidae</taxon>
        <taxon>Caerostris</taxon>
    </lineage>
</organism>
<dbReference type="EMBL" id="BPLR01003602">
    <property type="protein sequence ID" value="GIX86596.1"/>
    <property type="molecule type" value="Genomic_DNA"/>
</dbReference>
<name>A0AAV4NP94_CAEEX</name>
<reference evidence="1 2" key="1">
    <citation type="submission" date="2021-06" db="EMBL/GenBank/DDBJ databases">
        <title>Caerostris extrusa draft genome.</title>
        <authorList>
            <person name="Kono N."/>
            <person name="Arakawa K."/>
        </authorList>
    </citation>
    <scope>NUCLEOTIDE SEQUENCE [LARGE SCALE GENOMIC DNA]</scope>
</reference>
<keyword evidence="2" id="KW-1185">Reference proteome</keyword>
<dbReference type="Proteomes" id="UP001054945">
    <property type="component" value="Unassembled WGS sequence"/>
</dbReference>
<evidence type="ECO:0000313" key="1">
    <source>
        <dbReference type="EMBL" id="GIX86596.1"/>
    </source>
</evidence>
<protein>
    <submittedName>
        <fullName evidence="1">Uncharacterized protein</fullName>
    </submittedName>
</protein>
<sequence>MWLTKLSQGRLGSESGQIPQHTEGSVRFLAALFGVDDAELGEDETCQPGNCHGRTWIDSDLYFSVFKQTFVTRPFLTRAEENAS</sequence>
<accession>A0AAV4NP94</accession>
<comment type="caution">
    <text evidence="1">The sequence shown here is derived from an EMBL/GenBank/DDBJ whole genome shotgun (WGS) entry which is preliminary data.</text>
</comment>
<evidence type="ECO:0000313" key="2">
    <source>
        <dbReference type="Proteomes" id="UP001054945"/>
    </source>
</evidence>
<dbReference type="AlphaFoldDB" id="A0AAV4NP94"/>